<dbReference type="CDD" id="cd00082">
    <property type="entry name" value="HisKA"/>
    <property type="match status" value="1"/>
</dbReference>
<dbReference type="SUPFAM" id="SSF55874">
    <property type="entry name" value="ATPase domain of HSP90 chaperone/DNA topoisomerase II/histidine kinase"/>
    <property type="match status" value="1"/>
</dbReference>
<evidence type="ECO:0000313" key="10">
    <source>
        <dbReference type="Proteomes" id="UP001063350"/>
    </source>
</evidence>
<evidence type="ECO:0000256" key="5">
    <source>
        <dbReference type="ARBA" id="ARBA00022777"/>
    </source>
</evidence>
<proteinExistence type="predicted"/>
<organism evidence="9 10">
    <name type="scientific">Desulfolithobacter dissulfuricans</name>
    <dbReference type="NCBI Taxonomy" id="2795293"/>
    <lineage>
        <taxon>Bacteria</taxon>
        <taxon>Pseudomonadati</taxon>
        <taxon>Thermodesulfobacteriota</taxon>
        <taxon>Desulfobulbia</taxon>
        <taxon>Desulfobulbales</taxon>
        <taxon>Desulfobulbaceae</taxon>
        <taxon>Desulfolithobacter</taxon>
    </lineage>
</organism>
<evidence type="ECO:0000256" key="1">
    <source>
        <dbReference type="ARBA" id="ARBA00000085"/>
    </source>
</evidence>
<dbReference type="Gene3D" id="3.30.565.10">
    <property type="entry name" value="Histidine kinase-like ATPase, C-terminal domain"/>
    <property type="match status" value="1"/>
</dbReference>
<dbReference type="SUPFAM" id="SSF52172">
    <property type="entry name" value="CheY-like"/>
    <property type="match status" value="1"/>
</dbReference>
<dbReference type="AlphaFoldDB" id="A0A915U124"/>
<dbReference type="Pfam" id="PF02518">
    <property type="entry name" value="HATPase_c"/>
    <property type="match status" value="1"/>
</dbReference>
<dbReference type="InterPro" id="IPR003661">
    <property type="entry name" value="HisK_dim/P_dom"/>
</dbReference>
<evidence type="ECO:0000313" key="9">
    <source>
        <dbReference type="EMBL" id="BCO09524.1"/>
    </source>
</evidence>
<dbReference type="PROSITE" id="PS50109">
    <property type="entry name" value="HIS_KIN"/>
    <property type="match status" value="1"/>
</dbReference>
<dbReference type="InterPro" id="IPR036097">
    <property type="entry name" value="HisK_dim/P_sf"/>
</dbReference>
<dbReference type="SMART" id="SM00448">
    <property type="entry name" value="REC"/>
    <property type="match status" value="1"/>
</dbReference>
<dbReference type="InterPro" id="IPR001789">
    <property type="entry name" value="Sig_transdc_resp-reg_receiver"/>
</dbReference>
<protein>
    <recommendedName>
        <fullName evidence="2">histidine kinase</fullName>
        <ecNumber evidence="2">2.7.13.3</ecNumber>
    </recommendedName>
</protein>
<evidence type="ECO:0000259" key="8">
    <source>
        <dbReference type="PROSITE" id="PS50110"/>
    </source>
</evidence>
<dbReference type="InterPro" id="IPR003594">
    <property type="entry name" value="HATPase_dom"/>
</dbReference>
<dbReference type="GO" id="GO:0000155">
    <property type="term" value="F:phosphorelay sensor kinase activity"/>
    <property type="evidence" value="ECO:0007669"/>
    <property type="project" value="InterPro"/>
</dbReference>
<accession>A0A915U124</accession>
<dbReference type="InterPro" id="IPR011006">
    <property type="entry name" value="CheY-like_superfamily"/>
</dbReference>
<dbReference type="PRINTS" id="PR00344">
    <property type="entry name" value="BCTRLSENSOR"/>
</dbReference>
<dbReference type="InterPro" id="IPR005467">
    <property type="entry name" value="His_kinase_dom"/>
</dbReference>
<dbReference type="InterPro" id="IPR036890">
    <property type="entry name" value="HATPase_C_sf"/>
</dbReference>
<dbReference type="SMART" id="SM00387">
    <property type="entry name" value="HATPase_c"/>
    <property type="match status" value="1"/>
</dbReference>
<evidence type="ECO:0000256" key="2">
    <source>
        <dbReference type="ARBA" id="ARBA00012438"/>
    </source>
</evidence>
<reference evidence="9" key="1">
    <citation type="submission" date="2020-12" db="EMBL/GenBank/DDBJ databases">
        <title>Desulfobium dissulfuricans gen. nov., sp. nov., a novel mesophilic, sulfate-reducing bacterium isolated from a deep-sea hydrothermal vent.</title>
        <authorList>
            <person name="Hashimoto Y."/>
            <person name="Tame A."/>
            <person name="Sawayama S."/>
            <person name="Miyazaki J."/>
            <person name="Takai K."/>
            <person name="Nakagawa S."/>
        </authorList>
    </citation>
    <scope>NUCLEOTIDE SEQUENCE</scope>
    <source>
        <strain evidence="9">GF1</strain>
    </source>
</reference>
<dbReference type="EC" id="2.7.13.3" evidence="2"/>
<dbReference type="Pfam" id="PF00512">
    <property type="entry name" value="HisKA"/>
    <property type="match status" value="1"/>
</dbReference>
<dbReference type="Gene3D" id="3.40.50.2300">
    <property type="match status" value="1"/>
</dbReference>
<keyword evidence="4" id="KW-0808">Transferase</keyword>
<gene>
    <name evidence="9" type="ORF">GF1_19000</name>
</gene>
<evidence type="ECO:0000259" key="7">
    <source>
        <dbReference type="PROSITE" id="PS50109"/>
    </source>
</evidence>
<feature type="domain" description="Histidine kinase" evidence="7">
    <location>
        <begin position="34"/>
        <end position="257"/>
    </location>
</feature>
<evidence type="ECO:0000256" key="3">
    <source>
        <dbReference type="ARBA" id="ARBA00022553"/>
    </source>
</evidence>
<sequence length="501" mass="55320">MSMENLIDTRTRRLLQDKEVAEAASRMKSEFIANMNHEIRTPMNAILGYAEMLAAADLPEREQRYVSAILKSGAILVSMLNDIIMLSKIDSGSLQITRTPTHLGALLEEIKDFYQERIREKNIELSCRIVDNLPPVFLLDGVHLKHILLNLVSNAIAFTPEGQVVILVEGVPAKNSDQDWDILLSVSDSGVGIPPEEQQRILELLQPDRSGTGPKYVGSGFGLTLSGRLAALMGGQISLVSSPGQGSIFTLRLSGVEPVVDYLNEYTPAPGEAKSRPPALNQKLLVVDDMAMITDVIEDVYLDSPVEVLVANSADQGLHLARQQRPGLILLDLDLAGIDGRDIAQQLRDDSETADIPIVLMSGVALDMAEYRDLFADQLTKPFSIDGLEKLVASYIDVTSPSPEPSGTGPQEVPDQSEQAEVLRGWDRDLEEIFEQLQASGNLRTAEELGRMMQQRDRYRNGTGALHALGQQLIEYAREPDIIAVDQMIMKLKQYTLQWKQ</sequence>
<dbReference type="PANTHER" id="PTHR43047">
    <property type="entry name" value="TWO-COMPONENT HISTIDINE PROTEIN KINASE"/>
    <property type="match status" value="1"/>
</dbReference>
<dbReference type="KEGG" id="ddu:GF1_19000"/>
<name>A0A915U124_9BACT</name>
<evidence type="ECO:0000256" key="4">
    <source>
        <dbReference type="ARBA" id="ARBA00022679"/>
    </source>
</evidence>
<keyword evidence="5" id="KW-0418">Kinase</keyword>
<dbReference type="InterPro" id="IPR004358">
    <property type="entry name" value="Sig_transdc_His_kin-like_C"/>
</dbReference>
<dbReference type="EMBL" id="AP024233">
    <property type="protein sequence ID" value="BCO09524.1"/>
    <property type="molecule type" value="Genomic_DNA"/>
</dbReference>
<dbReference type="Proteomes" id="UP001063350">
    <property type="component" value="Chromosome"/>
</dbReference>
<dbReference type="PROSITE" id="PS50110">
    <property type="entry name" value="RESPONSE_REGULATORY"/>
    <property type="match status" value="1"/>
</dbReference>
<dbReference type="Pfam" id="PF00072">
    <property type="entry name" value="Response_reg"/>
    <property type="match status" value="1"/>
</dbReference>
<dbReference type="Gene3D" id="1.10.287.130">
    <property type="match status" value="1"/>
</dbReference>
<keyword evidence="10" id="KW-1185">Reference proteome</keyword>
<comment type="catalytic activity">
    <reaction evidence="1">
        <text>ATP + protein L-histidine = ADP + protein N-phospho-L-histidine.</text>
        <dbReference type="EC" id="2.7.13.3"/>
    </reaction>
</comment>
<feature type="modified residue" description="4-aspartylphosphate" evidence="6">
    <location>
        <position position="332"/>
    </location>
</feature>
<keyword evidence="3 6" id="KW-0597">Phosphoprotein</keyword>
<evidence type="ECO:0000256" key="6">
    <source>
        <dbReference type="PROSITE-ProRule" id="PRU00169"/>
    </source>
</evidence>
<feature type="domain" description="Response regulatory" evidence="8">
    <location>
        <begin position="283"/>
        <end position="396"/>
    </location>
</feature>
<dbReference type="SMART" id="SM00388">
    <property type="entry name" value="HisKA"/>
    <property type="match status" value="1"/>
</dbReference>
<dbReference type="SUPFAM" id="SSF47384">
    <property type="entry name" value="Homodimeric domain of signal transducing histidine kinase"/>
    <property type="match status" value="1"/>
</dbReference>